<reference evidence="2" key="2">
    <citation type="submission" date="2021-04" db="EMBL/GenBank/DDBJ databases">
        <authorList>
            <person name="Gilroy R."/>
        </authorList>
    </citation>
    <scope>NUCLEOTIDE SEQUENCE</scope>
    <source>
        <strain evidence="2">ChiSxjej3B15-24422</strain>
    </source>
</reference>
<feature type="signal peptide" evidence="1">
    <location>
        <begin position="1"/>
        <end position="25"/>
    </location>
</feature>
<dbReference type="CDD" id="cd20184">
    <property type="entry name" value="M34_peptidase_like"/>
    <property type="match status" value="1"/>
</dbReference>
<dbReference type="AlphaFoldDB" id="A0A9D1YRU7"/>
<dbReference type="Proteomes" id="UP000824007">
    <property type="component" value="Unassembled WGS sequence"/>
</dbReference>
<name>A0A9D1YRU7_9FIRM</name>
<protein>
    <submittedName>
        <fullName evidence="2">Uncharacterized protein</fullName>
    </submittedName>
</protein>
<dbReference type="Gene3D" id="3.40.390.10">
    <property type="entry name" value="Collagenase (Catalytic Domain)"/>
    <property type="match status" value="1"/>
</dbReference>
<evidence type="ECO:0000313" key="2">
    <source>
        <dbReference type="EMBL" id="HIY61542.1"/>
    </source>
</evidence>
<reference evidence="2" key="1">
    <citation type="journal article" date="2021" name="PeerJ">
        <title>Extensive microbial diversity within the chicken gut microbiome revealed by metagenomics and culture.</title>
        <authorList>
            <person name="Gilroy R."/>
            <person name="Ravi A."/>
            <person name="Getino M."/>
            <person name="Pursley I."/>
            <person name="Horton D.L."/>
            <person name="Alikhan N.F."/>
            <person name="Baker D."/>
            <person name="Gharbi K."/>
            <person name="Hall N."/>
            <person name="Watson M."/>
            <person name="Adriaenssens E.M."/>
            <person name="Foster-Nyarko E."/>
            <person name="Jarju S."/>
            <person name="Secka A."/>
            <person name="Antonio M."/>
            <person name="Oren A."/>
            <person name="Chaudhuri R.R."/>
            <person name="La Ragione R."/>
            <person name="Hildebrand F."/>
            <person name="Pallen M.J."/>
        </authorList>
    </citation>
    <scope>NUCLEOTIDE SEQUENCE</scope>
    <source>
        <strain evidence="2">ChiSxjej3B15-24422</strain>
    </source>
</reference>
<gene>
    <name evidence="2" type="ORF">H9831_12830</name>
</gene>
<dbReference type="GO" id="GO:0008237">
    <property type="term" value="F:metallopeptidase activity"/>
    <property type="evidence" value="ECO:0007669"/>
    <property type="project" value="InterPro"/>
</dbReference>
<dbReference type="SUPFAM" id="SSF55486">
    <property type="entry name" value="Metalloproteases ('zincins'), catalytic domain"/>
    <property type="match status" value="1"/>
</dbReference>
<evidence type="ECO:0000313" key="3">
    <source>
        <dbReference type="Proteomes" id="UP000824007"/>
    </source>
</evidence>
<proteinExistence type="predicted"/>
<organism evidence="2 3">
    <name type="scientific">Candidatus Eisenbergiella pullistercoris</name>
    <dbReference type="NCBI Taxonomy" id="2838555"/>
    <lineage>
        <taxon>Bacteria</taxon>
        <taxon>Bacillati</taxon>
        <taxon>Bacillota</taxon>
        <taxon>Clostridia</taxon>
        <taxon>Lachnospirales</taxon>
        <taxon>Lachnospiraceae</taxon>
        <taxon>Eisenbergiella</taxon>
    </lineage>
</organism>
<feature type="chain" id="PRO_5039227054" evidence="1">
    <location>
        <begin position="26"/>
        <end position="273"/>
    </location>
</feature>
<keyword evidence="1" id="KW-0732">Signal</keyword>
<sequence>MKRKRLFSLVTVCMLLLLSDRTVCASCAEEKGVIRSETGLYAAADYEADELGKIGPGTKVDVLSVLSEFVLIKENGRYAYVPCESLYIDADYEKHYGKKKACGSTHPVLVTEGRLFENAVETLLLAYHRIPERIREAFEAGGFRIKMTEWDVAEEAYAPYGGYRGIGRIKAVTDYERKMIYVNDEWPNAIIHEMGHFLNDFLGMYSSRPENREIFRREAGKISLYAASSDREYFAEAFRLYVTEPVLLGLISPESFAMVEKAVCSIASAPGRC</sequence>
<dbReference type="EMBL" id="DXDD01000157">
    <property type="protein sequence ID" value="HIY61542.1"/>
    <property type="molecule type" value="Genomic_DNA"/>
</dbReference>
<accession>A0A9D1YRU7</accession>
<comment type="caution">
    <text evidence="2">The sequence shown here is derived from an EMBL/GenBank/DDBJ whole genome shotgun (WGS) entry which is preliminary data.</text>
</comment>
<dbReference type="InterPro" id="IPR024079">
    <property type="entry name" value="MetalloPept_cat_dom_sf"/>
</dbReference>
<evidence type="ECO:0000256" key="1">
    <source>
        <dbReference type="SAM" id="SignalP"/>
    </source>
</evidence>